<evidence type="ECO:0000256" key="5">
    <source>
        <dbReference type="ARBA" id="ARBA00023237"/>
    </source>
</evidence>
<dbReference type="CDD" id="cd08977">
    <property type="entry name" value="SusD"/>
    <property type="match status" value="1"/>
</dbReference>
<dbReference type="Gene3D" id="1.25.40.390">
    <property type="match status" value="1"/>
</dbReference>
<comment type="subcellular location">
    <subcellularLocation>
        <location evidence="1">Cell outer membrane</location>
    </subcellularLocation>
</comment>
<sequence length="477" mass="53393">MKKYYIYLFSLTMLSACSDFLDLQPEHQISDGSFYQNADDFRTALIGSYGGLQNLHNTALVYLGELPTDNAEVRWTSPTVAEVELEEVNFTPANGFLNTVWSICFTTISRSNNILSRLDEVEMNEQTKNQFRGEALFLRAYSYFQLVRIFGPVPVVEVAFRSPVEIDAFDMSRKPVSEVYGLIVSDLNQAAALLDGVTGLSKSRASTGAAKTLLGKVYLTQNEFGAAENVLKEVIDADTYSLMDDYKVLFTNGNDDLPESIFEIKYMSGNLGVGNNFSSIFTPARFDMDIFPNAMQGSGRVLPTQDIADTYEEGDLRRALSIGDSVLLNTGNYERELHGLKFVDFTTGVQGDGGINFTTLRYADVLLMYAEALNQNGKQDEALTYLNQVRDRAGLNGLAALSPEALALALEHERRVEFFLEGHRWFDLVRTGRLLAVMNDYFQRNNLSFRAEEHNLIMPIPLREIDINPNLGQNPGY</sequence>
<name>A0ABV9SXD2_9BACT</name>
<dbReference type="RefSeq" id="WP_377062108.1">
    <property type="nucleotide sequence ID" value="NZ_JBHSJJ010000002.1"/>
</dbReference>
<organism evidence="8 9">
    <name type="scientific">Negadavirga shengliensis</name>
    <dbReference type="NCBI Taxonomy" id="1389218"/>
    <lineage>
        <taxon>Bacteria</taxon>
        <taxon>Pseudomonadati</taxon>
        <taxon>Bacteroidota</taxon>
        <taxon>Cytophagia</taxon>
        <taxon>Cytophagales</taxon>
        <taxon>Cyclobacteriaceae</taxon>
        <taxon>Negadavirga</taxon>
    </lineage>
</organism>
<evidence type="ECO:0000313" key="8">
    <source>
        <dbReference type="EMBL" id="MFC4871023.1"/>
    </source>
</evidence>
<protein>
    <submittedName>
        <fullName evidence="8">RagB/SusD family nutrient uptake outer membrane protein</fullName>
    </submittedName>
</protein>
<dbReference type="PROSITE" id="PS51257">
    <property type="entry name" value="PROKAR_LIPOPROTEIN"/>
    <property type="match status" value="1"/>
</dbReference>
<evidence type="ECO:0000259" key="7">
    <source>
        <dbReference type="Pfam" id="PF14322"/>
    </source>
</evidence>
<evidence type="ECO:0000256" key="3">
    <source>
        <dbReference type="ARBA" id="ARBA00022729"/>
    </source>
</evidence>
<evidence type="ECO:0000256" key="4">
    <source>
        <dbReference type="ARBA" id="ARBA00023136"/>
    </source>
</evidence>
<keyword evidence="9" id="KW-1185">Reference proteome</keyword>
<dbReference type="Proteomes" id="UP001595818">
    <property type="component" value="Unassembled WGS sequence"/>
</dbReference>
<reference evidence="9" key="1">
    <citation type="journal article" date="2019" name="Int. J. Syst. Evol. Microbiol.">
        <title>The Global Catalogue of Microorganisms (GCM) 10K type strain sequencing project: providing services to taxonomists for standard genome sequencing and annotation.</title>
        <authorList>
            <consortium name="The Broad Institute Genomics Platform"/>
            <consortium name="The Broad Institute Genome Sequencing Center for Infectious Disease"/>
            <person name="Wu L."/>
            <person name="Ma J."/>
        </authorList>
    </citation>
    <scope>NUCLEOTIDE SEQUENCE [LARGE SCALE GENOMIC DNA]</scope>
    <source>
        <strain evidence="9">CGMCC 4.7466</strain>
    </source>
</reference>
<gene>
    <name evidence="8" type="ORF">ACFPFU_04945</name>
</gene>
<comment type="caution">
    <text evidence="8">The sequence shown here is derived from an EMBL/GenBank/DDBJ whole genome shotgun (WGS) entry which is preliminary data.</text>
</comment>
<dbReference type="InterPro" id="IPR011990">
    <property type="entry name" value="TPR-like_helical_dom_sf"/>
</dbReference>
<evidence type="ECO:0000256" key="2">
    <source>
        <dbReference type="ARBA" id="ARBA00006275"/>
    </source>
</evidence>
<comment type="similarity">
    <text evidence="2">Belongs to the SusD family.</text>
</comment>
<dbReference type="SUPFAM" id="SSF48452">
    <property type="entry name" value="TPR-like"/>
    <property type="match status" value="1"/>
</dbReference>
<dbReference type="InterPro" id="IPR033985">
    <property type="entry name" value="SusD-like_N"/>
</dbReference>
<evidence type="ECO:0000259" key="6">
    <source>
        <dbReference type="Pfam" id="PF07980"/>
    </source>
</evidence>
<keyword evidence="5" id="KW-0998">Cell outer membrane</keyword>
<dbReference type="Pfam" id="PF07980">
    <property type="entry name" value="SusD_RagB"/>
    <property type="match status" value="1"/>
</dbReference>
<feature type="domain" description="SusD-like N-terminal" evidence="7">
    <location>
        <begin position="19"/>
        <end position="219"/>
    </location>
</feature>
<dbReference type="Pfam" id="PF14322">
    <property type="entry name" value="SusD-like_3"/>
    <property type="match status" value="1"/>
</dbReference>
<dbReference type="EMBL" id="JBHSJJ010000002">
    <property type="protein sequence ID" value="MFC4871023.1"/>
    <property type="molecule type" value="Genomic_DNA"/>
</dbReference>
<evidence type="ECO:0000256" key="1">
    <source>
        <dbReference type="ARBA" id="ARBA00004442"/>
    </source>
</evidence>
<dbReference type="InterPro" id="IPR012944">
    <property type="entry name" value="SusD_RagB_dom"/>
</dbReference>
<evidence type="ECO:0000313" key="9">
    <source>
        <dbReference type="Proteomes" id="UP001595818"/>
    </source>
</evidence>
<keyword evidence="4" id="KW-0472">Membrane</keyword>
<proteinExistence type="inferred from homology"/>
<accession>A0ABV9SXD2</accession>
<feature type="domain" description="RagB/SusD" evidence="6">
    <location>
        <begin position="340"/>
        <end position="477"/>
    </location>
</feature>
<keyword evidence="3" id="KW-0732">Signal</keyword>